<accession>A0A4C1XJL3</accession>
<proteinExistence type="predicted"/>
<reference evidence="1 2" key="1">
    <citation type="journal article" date="2019" name="Commun. Biol.">
        <title>The bagworm genome reveals a unique fibroin gene that provides high tensile strength.</title>
        <authorList>
            <person name="Kono N."/>
            <person name="Nakamura H."/>
            <person name="Ohtoshi R."/>
            <person name="Tomita M."/>
            <person name="Numata K."/>
            <person name="Arakawa K."/>
        </authorList>
    </citation>
    <scope>NUCLEOTIDE SEQUENCE [LARGE SCALE GENOMIC DNA]</scope>
</reference>
<comment type="caution">
    <text evidence="1">The sequence shown here is derived from an EMBL/GenBank/DDBJ whole genome shotgun (WGS) entry which is preliminary data.</text>
</comment>
<dbReference type="Proteomes" id="UP000299102">
    <property type="component" value="Unassembled WGS sequence"/>
</dbReference>
<evidence type="ECO:0000313" key="2">
    <source>
        <dbReference type="Proteomes" id="UP000299102"/>
    </source>
</evidence>
<dbReference type="OrthoDB" id="7382669at2759"/>
<evidence type="ECO:0000313" key="1">
    <source>
        <dbReference type="EMBL" id="GBP64116.1"/>
    </source>
</evidence>
<dbReference type="AlphaFoldDB" id="A0A4C1XJL3"/>
<dbReference type="EMBL" id="BGZK01000888">
    <property type="protein sequence ID" value="GBP64116.1"/>
    <property type="molecule type" value="Genomic_DNA"/>
</dbReference>
<protein>
    <submittedName>
        <fullName evidence="1">Uncharacterized protein</fullName>
    </submittedName>
</protein>
<gene>
    <name evidence="1" type="ORF">EVAR_8485_1</name>
</gene>
<keyword evidence="2" id="KW-1185">Reference proteome</keyword>
<sequence>MPSQIGPPSHPRLAAVGADARCVRVGVYKILRGSARLRAVNDRTRGFRGLGTQRRRKGRVRNTCAVYHSQPIQSGIVPVPSGVTSTSCISIIACNSRCKAGNRQGIEYAARYGVQPVRSTRYQREDIHYMQHSLLAEAAVVNFDSNVAYAFISQLSNNYCACIHVRAAKSVYLVSAYFKYNHSIRPHLPTLGKSNEQVSEIIGKAAYECLDVYKNITVKKCDWWKDRLDALWMQYARIRRKWQKASKGMGQDAENAKNEFEGEE</sequence>
<organism evidence="1 2">
    <name type="scientific">Eumeta variegata</name>
    <name type="common">Bagworm moth</name>
    <name type="synonym">Eumeta japonica</name>
    <dbReference type="NCBI Taxonomy" id="151549"/>
    <lineage>
        <taxon>Eukaryota</taxon>
        <taxon>Metazoa</taxon>
        <taxon>Ecdysozoa</taxon>
        <taxon>Arthropoda</taxon>
        <taxon>Hexapoda</taxon>
        <taxon>Insecta</taxon>
        <taxon>Pterygota</taxon>
        <taxon>Neoptera</taxon>
        <taxon>Endopterygota</taxon>
        <taxon>Lepidoptera</taxon>
        <taxon>Glossata</taxon>
        <taxon>Ditrysia</taxon>
        <taxon>Tineoidea</taxon>
        <taxon>Psychidae</taxon>
        <taxon>Oiketicinae</taxon>
        <taxon>Eumeta</taxon>
    </lineage>
</organism>
<name>A0A4C1XJL3_EUMVA</name>